<feature type="region of interest" description="Disordered" evidence="1">
    <location>
        <begin position="169"/>
        <end position="198"/>
    </location>
</feature>
<dbReference type="Gene3D" id="3.30.750.170">
    <property type="match status" value="1"/>
</dbReference>
<dbReference type="EMBL" id="NFII01000001">
    <property type="protein sequence ID" value="OUO03182.1"/>
    <property type="molecule type" value="Genomic_DNA"/>
</dbReference>
<evidence type="ECO:0000256" key="1">
    <source>
        <dbReference type="SAM" id="MobiDB-lite"/>
    </source>
</evidence>
<comment type="caution">
    <text evidence="4">The sequence shown here is derived from an EMBL/GenBank/DDBJ whole genome shotgun (WGS) entry which is preliminary data.</text>
</comment>
<feature type="compositionally biased region" description="Acidic residues" evidence="1">
    <location>
        <begin position="172"/>
        <end position="196"/>
    </location>
</feature>
<dbReference type="Gene3D" id="2.30.42.10">
    <property type="match status" value="1"/>
</dbReference>
<keyword evidence="2" id="KW-0732">Signal</keyword>
<gene>
    <name evidence="4" type="ORF">B5F97_01840</name>
</gene>
<dbReference type="SMART" id="SM00245">
    <property type="entry name" value="TSPc"/>
    <property type="match status" value="1"/>
</dbReference>
<dbReference type="InterPro" id="IPR041613">
    <property type="entry name" value="Pept_S41_N"/>
</dbReference>
<dbReference type="GO" id="GO:0008236">
    <property type="term" value="F:serine-type peptidase activity"/>
    <property type="evidence" value="ECO:0007669"/>
    <property type="project" value="InterPro"/>
</dbReference>
<dbReference type="PROSITE" id="PS51257">
    <property type="entry name" value="PROKAR_LIPOPROTEIN"/>
    <property type="match status" value="1"/>
</dbReference>
<dbReference type="PANTHER" id="PTHR32060:SF30">
    <property type="entry name" value="CARBOXY-TERMINAL PROCESSING PROTEASE CTPA"/>
    <property type="match status" value="1"/>
</dbReference>
<dbReference type="SUPFAM" id="SSF52096">
    <property type="entry name" value="ClpP/crotonase"/>
    <property type="match status" value="1"/>
</dbReference>
<feature type="domain" description="Tail specific protease" evidence="3">
    <location>
        <begin position="209"/>
        <end position="418"/>
    </location>
</feature>
<dbReference type="SUPFAM" id="SSF50156">
    <property type="entry name" value="PDZ domain-like"/>
    <property type="match status" value="1"/>
</dbReference>
<accession>A0A1Y3Z0R3</accession>
<name>A0A1Y3Z0R3_9BACE</name>
<reference evidence="5" key="1">
    <citation type="submission" date="2017-04" db="EMBL/GenBank/DDBJ databases">
        <title>Function of individual gut microbiota members based on whole genome sequencing of pure cultures obtained from chicken caecum.</title>
        <authorList>
            <person name="Medvecky M."/>
            <person name="Cejkova D."/>
            <person name="Polansky O."/>
            <person name="Karasova D."/>
            <person name="Kubasova T."/>
            <person name="Cizek A."/>
            <person name="Rychlik I."/>
        </authorList>
    </citation>
    <scope>NUCLEOTIDE SEQUENCE [LARGE SCALE GENOMIC DNA]</scope>
    <source>
        <strain evidence="5">An43</strain>
    </source>
</reference>
<dbReference type="InterPro" id="IPR005151">
    <property type="entry name" value="Tail-specific_protease"/>
</dbReference>
<dbReference type="AlphaFoldDB" id="A0A1Y3Z0R3"/>
<evidence type="ECO:0000259" key="3">
    <source>
        <dbReference type="SMART" id="SM00245"/>
    </source>
</evidence>
<feature type="signal peptide" evidence="2">
    <location>
        <begin position="1"/>
        <end position="24"/>
    </location>
</feature>
<dbReference type="RefSeq" id="WP_087425225.1">
    <property type="nucleotide sequence ID" value="NZ_CATZGC010000003.1"/>
</dbReference>
<dbReference type="Gene3D" id="3.90.226.10">
    <property type="entry name" value="2-enoyl-CoA Hydratase, Chain A, domain 1"/>
    <property type="match status" value="1"/>
</dbReference>
<feature type="chain" id="PRO_5012305621" evidence="2">
    <location>
        <begin position="25"/>
        <end position="476"/>
    </location>
</feature>
<sequence>MKLRKLLLFPLPGLLVLTSLFSCGEDRWKEYYPLTGRDLWMDSLMREVYLWYEDIPASKGLNYFQSPEAFLKSILSKNDKGFSTVDTIMDTPLPSYGFDYTLYKIATSDTTYNALVSYVAKNSPAEEAGLERGSWIMLVDGDSITKKTEERLMDGGARTLHIGKYVIVKDENNEDTEGDTETEDGDSEDTEDDEDDKGVGVIQEIGDVTLPAVRPVTESPVYVNGVITLEGTDYKIAYLAYNSFTAGTAESNEKYNNELRTFSQQCKQLNINNFILDLRYNSGGEMECVQLLADILVPADRLESPFAFLQYNDKQSSKNRDLILDFQLLQGGANLNLPKVYIITSGTTAGAAEMLINCLKPYMTIVLIGQTTKGEYVATETFINPKYPWALRPAVCEVFNSNGEANYSTGFKPDISINETSYLQYYLPLGDPNEILLNTALGVIAGAIELPKSQTTETAVKSFTTKKNIRKGLIIK</sequence>
<dbReference type="InterPro" id="IPR029045">
    <property type="entry name" value="ClpP/crotonase-like_dom_sf"/>
</dbReference>
<evidence type="ECO:0000313" key="4">
    <source>
        <dbReference type="EMBL" id="OUO03182.1"/>
    </source>
</evidence>
<dbReference type="Proteomes" id="UP000195386">
    <property type="component" value="Unassembled WGS sequence"/>
</dbReference>
<proteinExistence type="predicted"/>
<evidence type="ECO:0000256" key="2">
    <source>
        <dbReference type="SAM" id="SignalP"/>
    </source>
</evidence>
<evidence type="ECO:0000313" key="5">
    <source>
        <dbReference type="Proteomes" id="UP000195386"/>
    </source>
</evidence>
<protein>
    <submittedName>
        <fullName evidence="4">Peptidase S41</fullName>
    </submittedName>
</protein>
<dbReference type="GO" id="GO:0006508">
    <property type="term" value="P:proteolysis"/>
    <property type="evidence" value="ECO:0007669"/>
    <property type="project" value="InterPro"/>
</dbReference>
<dbReference type="GO" id="GO:0007165">
    <property type="term" value="P:signal transduction"/>
    <property type="evidence" value="ECO:0007669"/>
    <property type="project" value="TreeGrafter"/>
</dbReference>
<organism evidence="4 5">
    <name type="scientific">Bacteroides clarus</name>
    <dbReference type="NCBI Taxonomy" id="626929"/>
    <lineage>
        <taxon>Bacteria</taxon>
        <taxon>Pseudomonadati</taxon>
        <taxon>Bacteroidota</taxon>
        <taxon>Bacteroidia</taxon>
        <taxon>Bacteroidales</taxon>
        <taxon>Bacteroidaceae</taxon>
        <taxon>Bacteroides</taxon>
    </lineage>
</organism>
<dbReference type="GO" id="GO:0004175">
    <property type="term" value="F:endopeptidase activity"/>
    <property type="evidence" value="ECO:0007669"/>
    <property type="project" value="TreeGrafter"/>
</dbReference>
<dbReference type="PANTHER" id="PTHR32060">
    <property type="entry name" value="TAIL-SPECIFIC PROTEASE"/>
    <property type="match status" value="1"/>
</dbReference>
<dbReference type="InterPro" id="IPR036034">
    <property type="entry name" value="PDZ_sf"/>
</dbReference>
<dbReference type="Pfam" id="PF18294">
    <property type="entry name" value="Pept_S41_N"/>
    <property type="match status" value="1"/>
</dbReference>
<dbReference type="GO" id="GO:0030288">
    <property type="term" value="C:outer membrane-bounded periplasmic space"/>
    <property type="evidence" value="ECO:0007669"/>
    <property type="project" value="TreeGrafter"/>
</dbReference>
<dbReference type="Pfam" id="PF03572">
    <property type="entry name" value="Peptidase_S41"/>
    <property type="match status" value="1"/>
</dbReference>
<dbReference type="CDD" id="cd07561">
    <property type="entry name" value="Peptidase_S41_CPP_like"/>
    <property type="match status" value="1"/>
</dbReference>